<keyword evidence="3" id="KW-1185">Reference proteome</keyword>
<feature type="signal peptide" evidence="1">
    <location>
        <begin position="1"/>
        <end position="15"/>
    </location>
</feature>
<keyword evidence="1" id="KW-0732">Signal</keyword>
<protein>
    <submittedName>
        <fullName evidence="2">Uncharacterized protein</fullName>
    </submittedName>
</protein>
<proteinExistence type="predicted"/>
<accession>A0A8T0I3L8</accession>
<organism evidence="2 3">
    <name type="scientific">Ceratodon purpureus</name>
    <name type="common">Fire moss</name>
    <name type="synonym">Dicranum purpureum</name>
    <dbReference type="NCBI Taxonomy" id="3225"/>
    <lineage>
        <taxon>Eukaryota</taxon>
        <taxon>Viridiplantae</taxon>
        <taxon>Streptophyta</taxon>
        <taxon>Embryophyta</taxon>
        <taxon>Bryophyta</taxon>
        <taxon>Bryophytina</taxon>
        <taxon>Bryopsida</taxon>
        <taxon>Dicranidae</taxon>
        <taxon>Pseudoditrichales</taxon>
        <taxon>Ditrichaceae</taxon>
        <taxon>Ceratodon</taxon>
    </lineage>
</organism>
<dbReference type="EMBL" id="CM026425">
    <property type="protein sequence ID" value="KAG0577535.1"/>
    <property type="molecule type" value="Genomic_DNA"/>
</dbReference>
<sequence>MLRIIFFFFRNVALGLRAFKTRWIKIVEVAVENSFQFHEKSDFFFFSLGCRC</sequence>
<reference evidence="2" key="1">
    <citation type="submission" date="2020-06" db="EMBL/GenBank/DDBJ databases">
        <title>WGS assembly of Ceratodon purpureus strain R40.</title>
        <authorList>
            <person name="Carey S.B."/>
            <person name="Jenkins J."/>
            <person name="Shu S."/>
            <person name="Lovell J.T."/>
            <person name="Sreedasyam A."/>
            <person name="Maumus F."/>
            <person name="Tiley G.P."/>
            <person name="Fernandez-Pozo N."/>
            <person name="Barry K."/>
            <person name="Chen C."/>
            <person name="Wang M."/>
            <person name="Lipzen A."/>
            <person name="Daum C."/>
            <person name="Saski C.A."/>
            <person name="Payton A.C."/>
            <person name="Mcbreen J.C."/>
            <person name="Conrad R.E."/>
            <person name="Kollar L.M."/>
            <person name="Olsson S."/>
            <person name="Huttunen S."/>
            <person name="Landis J.B."/>
            <person name="Wickett N.J."/>
            <person name="Johnson M.G."/>
            <person name="Rensing S.A."/>
            <person name="Grimwood J."/>
            <person name="Schmutz J."/>
            <person name="Mcdaniel S.F."/>
        </authorList>
    </citation>
    <scope>NUCLEOTIDE SEQUENCE</scope>
    <source>
        <strain evidence="2">R40</strain>
    </source>
</reference>
<name>A0A8T0I3L8_CERPU</name>
<evidence type="ECO:0000256" key="1">
    <source>
        <dbReference type="SAM" id="SignalP"/>
    </source>
</evidence>
<evidence type="ECO:0000313" key="2">
    <source>
        <dbReference type="EMBL" id="KAG0577535.1"/>
    </source>
</evidence>
<gene>
    <name evidence="2" type="ORF">KC19_5G163600</name>
</gene>
<dbReference type="Proteomes" id="UP000822688">
    <property type="component" value="Chromosome 5"/>
</dbReference>
<feature type="chain" id="PRO_5035923975" evidence="1">
    <location>
        <begin position="16"/>
        <end position="52"/>
    </location>
</feature>
<dbReference type="AlphaFoldDB" id="A0A8T0I3L8"/>
<evidence type="ECO:0000313" key="3">
    <source>
        <dbReference type="Proteomes" id="UP000822688"/>
    </source>
</evidence>
<comment type="caution">
    <text evidence="2">The sequence shown here is derived from an EMBL/GenBank/DDBJ whole genome shotgun (WGS) entry which is preliminary data.</text>
</comment>